<comment type="caution">
    <text evidence="1">The sequence shown here is derived from an EMBL/GenBank/DDBJ whole genome shotgun (WGS) entry which is preliminary data.</text>
</comment>
<accession>A0ACB7Y862</accession>
<evidence type="ECO:0000313" key="1">
    <source>
        <dbReference type="EMBL" id="KAH7849711.1"/>
    </source>
</evidence>
<proteinExistence type="predicted"/>
<dbReference type="Proteomes" id="UP000828048">
    <property type="component" value="Chromosome 7"/>
</dbReference>
<organism evidence="1 2">
    <name type="scientific">Vaccinium darrowii</name>
    <dbReference type="NCBI Taxonomy" id="229202"/>
    <lineage>
        <taxon>Eukaryota</taxon>
        <taxon>Viridiplantae</taxon>
        <taxon>Streptophyta</taxon>
        <taxon>Embryophyta</taxon>
        <taxon>Tracheophyta</taxon>
        <taxon>Spermatophyta</taxon>
        <taxon>Magnoliopsida</taxon>
        <taxon>eudicotyledons</taxon>
        <taxon>Gunneridae</taxon>
        <taxon>Pentapetalae</taxon>
        <taxon>asterids</taxon>
        <taxon>Ericales</taxon>
        <taxon>Ericaceae</taxon>
        <taxon>Vaccinioideae</taxon>
        <taxon>Vaccinieae</taxon>
        <taxon>Vaccinium</taxon>
    </lineage>
</organism>
<sequence>MDDRFQRSGGTISKHIKKITPALEDFAAKWVAPLQDHDYWRPYLERSKKYCHFKDCIGAVDGTHIPCNPPREKAAKFWSRKGMHTFNVLAVADFNLCFTFAVAGYEGAMHDYPVFKEETAKPNNRYPHPPPGKYYLVDAGYPNAKGYLAPYKGYMYHQEEFRRRSVPVTKSNEVFNKSHSSLRSCVERSFGVLKKRYPFLKVPSEYNFEEAKKFILIAMGLHNYIRWHNPSDEYFRDADMSNEDYVAEDSTTGDIRQHEFGDGPHFTQTDWEMDRFRDGLRDSIASHYRRQNQRRRAR</sequence>
<name>A0ACB7Y862_9ERIC</name>
<gene>
    <name evidence="1" type="ORF">Vadar_021911</name>
</gene>
<reference evidence="1 2" key="1">
    <citation type="journal article" date="2021" name="Hortic Res">
        <title>High-quality reference genome and annotation aids understanding of berry development for evergreen blueberry (Vaccinium darrowii).</title>
        <authorList>
            <person name="Yu J."/>
            <person name="Hulse-Kemp A.M."/>
            <person name="Babiker E."/>
            <person name="Staton M."/>
        </authorList>
    </citation>
    <scope>NUCLEOTIDE SEQUENCE [LARGE SCALE GENOMIC DNA]</scope>
    <source>
        <strain evidence="2">cv. NJ 8807/NJ 8810</strain>
        <tissue evidence="1">Young leaf</tissue>
    </source>
</reference>
<evidence type="ECO:0000313" key="2">
    <source>
        <dbReference type="Proteomes" id="UP000828048"/>
    </source>
</evidence>
<dbReference type="EMBL" id="CM037157">
    <property type="protein sequence ID" value="KAH7849711.1"/>
    <property type="molecule type" value="Genomic_DNA"/>
</dbReference>
<protein>
    <submittedName>
        <fullName evidence="1">Uncharacterized protein</fullName>
    </submittedName>
</protein>
<keyword evidence="2" id="KW-1185">Reference proteome</keyword>